<reference evidence="2 3" key="1">
    <citation type="journal article" date="2016" name="Front. Microbiol.">
        <title>Genomic Resource of Rice Seed Associated Bacteria.</title>
        <authorList>
            <person name="Midha S."/>
            <person name="Bansal K."/>
            <person name="Sharma S."/>
            <person name="Kumar N."/>
            <person name="Patil P.P."/>
            <person name="Chaudhry V."/>
            <person name="Patil P.B."/>
        </authorList>
    </citation>
    <scope>NUCLEOTIDE SEQUENCE [LARGE SCALE GENOMIC DNA]</scope>
    <source>
        <strain evidence="2 3">NS331</strain>
    </source>
</reference>
<organism evidence="2 3">
    <name type="scientific">Pseudacidovorax intermedius</name>
    <dbReference type="NCBI Taxonomy" id="433924"/>
    <lineage>
        <taxon>Bacteria</taxon>
        <taxon>Pseudomonadati</taxon>
        <taxon>Pseudomonadota</taxon>
        <taxon>Betaproteobacteria</taxon>
        <taxon>Burkholderiales</taxon>
        <taxon>Comamonadaceae</taxon>
        <taxon>Pseudacidovorax</taxon>
    </lineage>
</organism>
<dbReference type="Proteomes" id="UP000072741">
    <property type="component" value="Unassembled WGS sequence"/>
</dbReference>
<gene>
    <name evidence="2" type="ORF">NS331_18010</name>
</gene>
<evidence type="ECO:0000256" key="1">
    <source>
        <dbReference type="SAM" id="Phobius"/>
    </source>
</evidence>
<feature type="transmembrane region" description="Helical" evidence="1">
    <location>
        <begin position="47"/>
        <end position="67"/>
    </location>
</feature>
<keyword evidence="1" id="KW-0472">Membrane</keyword>
<feature type="transmembrane region" description="Helical" evidence="1">
    <location>
        <begin position="7"/>
        <end position="35"/>
    </location>
</feature>
<evidence type="ECO:0000313" key="3">
    <source>
        <dbReference type="Proteomes" id="UP000072741"/>
    </source>
</evidence>
<dbReference type="EMBL" id="LDSL01000120">
    <property type="protein sequence ID" value="KTT16863.1"/>
    <property type="molecule type" value="Genomic_DNA"/>
</dbReference>
<name>A0A147GPT0_9BURK</name>
<accession>A0A147GPT0</accession>
<sequence>MKRLLDLFPLVHAVMAVVFAVASLMLLVIAARIGWDAFGAGLDRGSAASIIEALGVLASAVVALQISRTIAEEEVVREICS</sequence>
<comment type="caution">
    <text evidence="2">The sequence shown here is derived from an EMBL/GenBank/DDBJ whole genome shotgun (WGS) entry which is preliminary data.</text>
</comment>
<keyword evidence="3" id="KW-1185">Reference proteome</keyword>
<proteinExistence type="predicted"/>
<feature type="non-terminal residue" evidence="2">
    <location>
        <position position="81"/>
    </location>
</feature>
<keyword evidence="1" id="KW-0812">Transmembrane</keyword>
<evidence type="ECO:0000313" key="2">
    <source>
        <dbReference type="EMBL" id="KTT16863.1"/>
    </source>
</evidence>
<protein>
    <submittedName>
        <fullName evidence="2">Membrane protein</fullName>
    </submittedName>
</protein>
<dbReference type="AlphaFoldDB" id="A0A147GPT0"/>
<keyword evidence="1" id="KW-1133">Transmembrane helix</keyword>